<feature type="compositionally biased region" description="Low complexity" evidence="1">
    <location>
        <begin position="317"/>
        <end position="333"/>
    </location>
</feature>
<keyword evidence="3" id="KW-1185">Reference proteome</keyword>
<evidence type="ECO:0000256" key="1">
    <source>
        <dbReference type="SAM" id="MobiDB-lite"/>
    </source>
</evidence>
<evidence type="ECO:0000313" key="3">
    <source>
        <dbReference type="Proteomes" id="UP000292447"/>
    </source>
</evidence>
<dbReference type="Proteomes" id="UP000292447">
    <property type="component" value="Chromosome II"/>
</dbReference>
<reference evidence="3" key="1">
    <citation type="submission" date="2019-03" db="EMBL/GenBank/DDBJ databases">
        <title>Snf2 controls pulcherriminic acid biosynthesis and connects pigmentation and antifungal activity of the yeast Metschnikowia pulcherrima.</title>
        <authorList>
            <person name="Gore-Lloyd D."/>
            <person name="Sumann I."/>
            <person name="Brachmann A.O."/>
            <person name="Schneeberger K."/>
            <person name="Ortiz-Merino R.A."/>
            <person name="Moreno-Beltran M."/>
            <person name="Schlaefli M."/>
            <person name="Kirner P."/>
            <person name="Santos Kron A."/>
            <person name="Wolfe K.H."/>
            <person name="Piel J."/>
            <person name="Ahrens C.H."/>
            <person name="Henk D."/>
            <person name="Freimoser F.M."/>
        </authorList>
    </citation>
    <scope>NUCLEOTIDE SEQUENCE [LARGE SCALE GENOMIC DNA]</scope>
    <source>
        <strain evidence="3">APC 1.2</strain>
    </source>
</reference>
<accession>A0A4P6XL19</accession>
<organism evidence="2 3">
    <name type="scientific">Metschnikowia aff. pulcherrima</name>
    <dbReference type="NCBI Taxonomy" id="2163413"/>
    <lineage>
        <taxon>Eukaryota</taxon>
        <taxon>Fungi</taxon>
        <taxon>Dikarya</taxon>
        <taxon>Ascomycota</taxon>
        <taxon>Saccharomycotina</taxon>
        <taxon>Pichiomycetes</taxon>
        <taxon>Metschnikowiaceae</taxon>
        <taxon>Metschnikowia</taxon>
    </lineage>
</organism>
<protein>
    <submittedName>
        <fullName evidence="2">Uncharacterized protein</fullName>
    </submittedName>
</protein>
<dbReference type="EMBL" id="CP034457">
    <property type="protein sequence ID" value="QBM87950.1"/>
    <property type="molecule type" value="Genomic_DNA"/>
</dbReference>
<feature type="region of interest" description="Disordered" evidence="1">
    <location>
        <begin position="352"/>
        <end position="408"/>
    </location>
</feature>
<name>A0A4P6XL19_9ASCO</name>
<gene>
    <name evidence="2" type="ORF">METSCH_B11640</name>
</gene>
<evidence type="ECO:0000313" key="2">
    <source>
        <dbReference type="EMBL" id="QBM87950.1"/>
    </source>
</evidence>
<dbReference type="AlphaFoldDB" id="A0A4P6XL19"/>
<sequence>MVLATQIEQVVELLFPSDQIHASNPAPDMSRSIYPEELLHATKNGNKYYVALQAYTRLFIGEENGSQHHTLIVQFGQSKLSAQLRQKVLFWDETGHENVARLHRESTELQAERGLLSRGNQAASSLFAWSSGDKYIAARKRELLKKNVDIQAGKDRVVPENPLKTVAKAPKLNLGLRLHGIVERESNRFIQDRIELIKAHHLEQATKKIDERKRRDHEMHLRRVQLKEEKYEKVIKQAIALQNTKRNSGFFGALFGHKSVSNSFTLQIPDGDVPVVMESSPLLLPKSRLVTPVPDKEIPALLPRNLTPEKSHEKGSRNSAEAEQSSSSSARSSGEFEDFQYSTDKTAYTGVETNLGSNLSERGLNGEESVGHSQKESPGLNGLSLNGETIEPKATKTGSEDSSDLLSL</sequence>
<proteinExistence type="predicted"/>
<feature type="region of interest" description="Disordered" evidence="1">
    <location>
        <begin position="300"/>
        <end position="338"/>
    </location>
</feature>
<feature type="compositionally biased region" description="Basic and acidic residues" evidence="1">
    <location>
        <begin position="307"/>
        <end position="316"/>
    </location>
</feature>